<evidence type="ECO:0000256" key="6">
    <source>
        <dbReference type="ARBA" id="ARBA00030238"/>
    </source>
</evidence>
<dbReference type="InterPro" id="IPR013784">
    <property type="entry name" value="Carb-bd-like_fold"/>
</dbReference>
<dbReference type="InterPro" id="IPR036116">
    <property type="entry name" value="FN3_sf"/>
</dbReference>
<dbReference type="InterPro" id="IPR003961">
    <property type="entry name" value="FN3_dom"/>
</dbReference>
<dbReference type="Gene3D" id="2.60.40.10">
    <property type="entry name" value="Immunoglobulins"/>
    <property type="match status" value="4"/>
</dbReference>
<keyword evidence="11" id="KW-1185">Reference proteome</keyword>
<reference evidence="11" key="1">
    <citation type="journal article" date="2019" name="Int. J. Syst. Evol. Microbiol.">
        <title>The Global Catalogue of Microorganisms (GCM) 10K type strain sequencing project: providing services to taxonomists for standard genome sequencing and annotation.</title>
        <authorList>
            <consortium name="The Broad Institute Genomics Platform"/>
            <consortium name="The Broad Institute Genome Sequencing Center for Infectious Disease"/>
            <person name="Wu L."/>
            <person name="Ma J."/>
        </authorList>
    </citation>
    <scope>NUCLEOTIDE SEQUENCE [LARGE SCALE GENOMIC DNA]</scope>
    <source>
        <strain evidence="11">KACC 13778</strain>
    </source>
</reference>
<dbReference type="SUPFAM" id="SSF49478">
    <property type="entry name" value="Cna protein B-type domain"/>
    <property type="match status" value="1"/>
</dbReference>
<protein>
    <recommendedName>
        <fullName evidence="2">alpha-amylase</fullName>
        <ecNumber evidence="2">3.2.1.1</ecNumber>
    </recommendedName>
    <alternativeName>
        <fullName evidence="6">1,4-alpha-D-glucan glucanohydrolase</fullName>
    </alternativeName>
</protein>
<comment type="catalytic activity">
    <reaction evidence="1">
        <text>Endohydrolysis of (1-&gt;4)-alpha-D-glucosidic linkages in polysaccharides containing three or more (1-&gt;4)-alpha-linked D-glucose units.</text>
        <dbReference type="EC" id="3.2.1.1"/>
    </reaction>
</comment>
<dbReference type="CDD" id="cd00063">
    <property type="entry name" value="FN3"/>
    <property type="match status" value="2"/>
</dbReference>
<dbReference type="InterPro" id="IPR013783">
    <property type="entry name" value="Ig-like_fold"/>
</dbReference>
<feature type="signal peptide" evidence="8">
    <location>
        <begin position="1"/>
        <end position="34"/>
    </location>
</feature>
<keyword evidence="4" id="KW-0326">Glycosidase</keyword>
<dbReference type="SUPFAM" id="SSF49464">
    <property type="entry name" value="Carboxypeptidase regulatory domain-like"/>
    <property type="match status" value="1"/>
</dbReference>
<feature type="region of interest" description="Disordered" evidence="7">
    <location>
        <begin position="1978"/>
        <end position="2006"/>
    </location>
</feature>
<comment type="caution">
    <text evidence="10">The sequence shown here is derived from an EMBL/GenBank/DDBJ whole genome shotgun (WGS) entry which is preliminary data.</text>
</comment>
<dbReference type="SUPFAM" id="SSF49452">
    <property type="entry name" value="Starch-binding domain-like"/>
    <property type="match status" value="1"/>
</dbReference>
<keyword evidence="5" id="KW-0119">Carbohydrate metabolism</keyword>
<dbReference type="PROSITE" id="PS50853">
    <property type="entry name" value="FN3"/>
    <property type="match status" value="2"/>
</dbReference>
<dbReference type="SUPFAM" id="SSF82171">
    <property type="entry name" value="DPP6 N-terminal domain-like"/>
    <property type="match status" value="1"/>
</dbReference>
<feature type="chain" id="PRO_5046832074" description="alpha-amylase" evidence="8">
    <location>
        <begin position="35"/>
        <end position="2749"/>
    </location>
</feature>
<dbReference type="SMART" id="SM00060">
    <property type="entry name" value="FN3"/>
    <property type="match status" value="4"/>
</dbReference>
<dbReference type="SUPFAM" id="SSF49265">
    <property type="entry name" value="Fibronectin type III"/>
    <property type="match status" value="2"/>
</dbReference>
<evidence type="ECO:0000256" key="2">
    <source>
        <dbReference type="ARBA" id="ARBA00012595"/>
    </source>
</evidence>
<feature type="domain" description="Fibronectin type-III" evidence="9">
    <location>
        <begin position="889"/>
        <end position="983"/>
    </location>
</feature>
<keyword evidence="5" id="KW-0624">Polysaccharide degradation</keyword>
<evidence type="ECO:0000256" key="3">
    <source>
        <dbReference type="ARBA" id="ARBA00022737"/>
    </source>
</evidence>
<name>A0ABW0MXP1_9ACTN</name>
<dbReference type="Pfam" id="PF13620">
    <property type="entry name" value="CarboxypepD_reg"/>
    <property type="match status" value="2"/>
</dbReference>
<gene>
    <name evidence="10" type="ORF">ACFPKY_01415</name>
</gene>
<keyword evidence="8" id="KW-0732">Signal</keyword>
<evidence type="ECO:0000313" key="11">
    <source>
        <dbReference type="Proteomes" id="UP001595956"/>
    </source>
</evidence>
<dbReference type="Gene3D" id="2.120.10.30">
    <property type="entry name" value="TolB, C-terminal domain"/>
    <property type="match status" value="1"/>
</dbReference>
<feature type="compositionally biased region" description="Acidic residues" evidence="7">
    <location>
        <begin position="2221"/>
        <end position="2238"/>
    </location>
</feature>
<dbReference type="PANTHER" id="PTHR13817:SF73">
    <property type="entry name" value="FIBRONECTIN TYPE-III DOMAIN-CONTAINING PROTEIN"/>
    <property type="match status" value="1"/>
</dbReference>
<dbReference type="InterPro" id="IPR011042">
    <property type="entry name" value="6-blade_b-propeller_TolB-like"/>
</dbReference>
<evidence type="ECO:0000313" key="10">
    <source>
        <dbReference type="EMBL" id="MFC5491737.1"/>
    </source>
</evidence>
<evidence type="ECO:0000259" key="9">
    <source>
        <dbReference type="PROSITE" id="PS50853"/>
    </source>
</evidence>
<dbReference type="Pfam" id="PF00041">
    <property type="entry name" value="fn3"/>
    <property type="match status" value="2"/>
</dbReference>
<accession>A0ABW0MXP1</accession>
<feature type="region of interest" description="Disordered" evidence="7">
    <location>
        <begin position="2221"/>
        <end position="2241"/>
    </location>
</feature>
<dbReference type="EMBL" id="JBHSMD010000001">
    <property type="protein sequence ID" value="MFC5491737.1"/>
    <property type="molecule type" value="Genomic_DNA"/>
</dbReference>
<feature type="domain" description="Fibronectin type-III" evidence="9">
    <location>
        <begin position="2462"/>
        <end position="2554"/>
    </location>
</feature>
<dbReference type="InterPro" id="IPR008969">
    <property type="entry name" value="CarboxyPept-like_regulatory"/>
</dbReference>
<evidence type="ECO:0000256" key="7">
    <source>
        <dbReference type="SAM" id="MobiDB-lite"/>
    </source>
</evidence>
<evidence type="ECO:0000256" key="4">
    <source>
        <dbReference type="ARBA" id="ARBA00023295"/>
    </source>
</evidence>
<dbReference type="RefSeq" id="WP_345181134.1">
    <property type="nucleotide sequence ID" value="NZ_BAABFQ010000008.1"/>
</dbReference>
<dbReference type="PANTHER" id="PTHR13817">
    <property type="entry name" value="TITIN"/>
    <property type="match status" value="1"/>
</dbReference>
<proteinExistence type="predicted"/>
<keyword evidence="4" id="KW-0378">Hydrolase</keyword>
<dbReference type="EC" id="3.2.1.1" evidence="2"/>
<sequence length="2749" mass="288237">MPSLSFRLLVRALALALVLGLGLPALTGTAPATAGTPGMPLSGRVVTTGGAGVAGVVVTVRDADRDVVVATATTDAEGEYAVADLAEGDYGVLATPPVDDPQLLATAFQQVSVRGADEVLDLALQVSNLRGVVSRSDGSPAAGARVISTARGHQEAWTYPDGTYRLAVPAGWDVRLWVSPPEVNPALDVPRARTVETTESGVTTADLELAQPNLRGRVLAPDGTTGVAGATVRAINMSGQSLADLQMTSRSDGSFGFRVAPGTFRIAVDPPVDANADGWVGAVEDGVEVTAEHTPGAPAIADVSLGGPTVTGVVRTPDGDPVPRARVQAYSEAHGSADVRADAEGRFGFDLPPGEVQVYLYAPTPQASYLDTSYAIDVPEVPFETDLVFARPNVVGRVVTADGLPVRGADVRAYGSEARPDVVRYASTDRQGRFGLLLDQGTTQRVVADPPPGFPDGIRTGRPVDVPSGDGVAEVEIVVDRPTPASYDVVPLDVSVDGRPAVRSSLPVISSDGTVVALRAHTEAGCDCEEERSDGPSAAPTDPPGDFAGIVLHDNVTGEDEPLIAPNGEVIDTWMLALSGDGQRVAFLTTQGGLVEGDDDYDLDAFVLDRPSNTLHRLAQPDRRPWSGMFDPRFTTDSLALSADGSRLALAQQGADEENVVYFDIAVVELGDTGAELSREVIDVKSQSRTLLGLSADGSTLAWSEFELGAWGLHVLDLASGAEDEVRPFSDGVDVFDGVVDHPSLSDDGRFVAYGDVTYTESGYYLNAGVRVADRSAGTDRRVDLFSDAGGPEGAGVEQLEISGDGQSLLVLSPGGHPEEDRDQAWLVDLDDDSAELVSRDAAGRPAADGINEISAPSDFSILALEVDTEVHSGGDRDFVALALGEVVPPEWPDDATLGAPAGGIGARTLRLQWSEATDNAAVTGYRVYQGATLVGATNAATRRLDLSGLTPDTSYTFTVQAVDGRGSLSTDGPSATVRTLPEDSTELRPLRSTVRPGGVDLTWEAATGASELLVRTYLGETQVDERTLAGTATSAQLRGLAAETAYTFQVFVRTGETVRPFTERAGATTPALTFSSLTWTVPTIRPDVAERGSTATITAVADPGRQVSVAVRHLSWYDDEHRFLDTPRSVTSIVQLAESATPGTYTGGFELVDGVARIDEMVGTVADGHGHQLERASTRGPIRVSSRVVVTVDAPAESLPGGYLQLTSQSTGEWASRGVQGADVVTYDHLLQGDDFVARVMDERGRVTAERTEVAVRNGLATALTLRPVLPASLTVVVGRTGGGPIWNASAELRDVRTDQVIGTQSLDTGNSATFVGLQEDQQVQVRVRYRAEDTLEDNRPEPITLEPGANRLDLVAQPLARASVSGTVRYQDGSPVVGAQVTLSQEHGTRSFGFQARTDASGRYTVEGLARPGQLSITSGRLRAGHDVDLSNGPVTRDATLTGPQTYQLRMRFFTRAPGTPTEVGPIPLDWRTFVDVGMSVRVDGQSQGFTTPPTAEDGSALFSIDGAFGQEVEWCVHGYSAGLARTCAKITLTNDVTPVIELHASAPVPVRVGFADAMDLGSIASEVFRLVDGRRELVSSQRRWGATVDHKVPGPGTYVIEASAGDRFGQREFSVAPTDTELSVEGVVLRRRTQFAGTDNVVTASRDTVLPGGVVELRAAWRNQSTPAENVVARIGIPAGTTLVAGSLILDGRPVTGTPVGAYVEVPLGTLAGRATGALRYQLRADDDLAGRVVGEVELRYGPPASRVSESLRPATVTVQGVTVTGPAATSSHVVPLSGRGPIGHVVAILDGGVPVGQALVGPGGFWSSTVTLVEQLRGRTEHRVTVETVVEDQRVFAEHVVEVDATRPVPIGISLYQRDGAFPNGRRFDFDPRRGMARFPFVFVPGQATVVEVTFDEPSLVSSATVIVGSQRFTAIRQTSGMFRAVMTDRYLSGPIRVDYEAIAKPLDLTQPEQSEAEVRDNLPPVFRDFEISDVQQPDPSGSGPKVGAFTSSIPSVPGGSMRATMTVTRTTYTPTAEDIRMERATGSPMYDAKVTRSGNTVNVSAAIPLSAIPGLAARAEADGTEMGRTLATMLRNAIGPEAVPARAGAVGVTLGVARVGYQLAFTGAQGLDGILSALGSGDKYEALSKVVAAAGGCSPAKAAQYVDRARNLANAAMAAEVALLALNIGAAALAPATMGLGTLAVGMIAWGLDKAIGHEIEWQTEMLAADIEFDDDCKDDEKDDDDDDKDDLPEPVADPVWIYDPSGYVYEGARSVRVPGVTATLLTAPTADGPWTTWDAEWFGQINPQTTDDAGRYGWDVPEGWWKVVYSKPGYRPASSRVLRVLPPHLDVDVSMVKEGFPHVTGSVVRDGRLEITFDRLVRSGIAARSLSVVDAEGVEVPGAWSAVGATTGDDAAALQRGVVFTPTRALAAGSRVTVTVDGVADYSGRLMAAPYAVSLTVPVRGGGGPGGPVAKVPDAPVDVTAEAGERMASVSWVAPADNGAELIDYVVTVQPSGRQVTVGADATSTEVDGLTAGTAYSFTVTARNEVGSSPVSAPSNTVVPTADAPDTVLVTAPAGFVTSRAARIAWAATGATYVCELDGVARDCDGAGTGLTGLRPGTHTFTVAARDADGDVDPTPAVATWTVPRDDRALAGGRDWKRRSSDAAFQGTLTQTSTRGATLTARVEDATGLALVVARASGRVAVYLGRDRVGTVDLGSVERQRAVVPLRGFDAPRTGTVRIVVLSRHAVVRVDGLAVRTAG</sequence>
<dbReference type="Gene3D" id="2.60.40.1120">
    <property type="entry name" value="Carboxypeptidase-like, regulatory domain"/>
    <property type="match status" value="1"/>
</dbReference>
<dbReference type="InterPro" id="IPR050964">
    <property type="entry name" value="Striated_Muscle_Regulatory"/>
</dbReference>
<keyword evidence="3" id="KW-0677">Repeat</keyword>
<organism evidence="10 11">
    <name type="scientific">Nocardioides caricicola</name>
    <dbReference type="NCBI Taxonomy" id="634770"/>
    <lineage>
        <taxon>Bacteria</taxon>
        <taxon>Bacillati</taxon>
        <taxon>Actinomycetota</taxon>
        <taxon>Actinomycetes</taxon>
        <taxon>Propionibacteriales</taxon>
        <taxon>Nocardioidaceae</taxon>
        <taxon>Nocardioides</taxon>
    </lineage>
</organism>
<evidence type="ECO:0000256" key="1">
    <source>
        <dbReference type="ARBA" id="ARBA00000548"/>
    </source>
</evidence>
<feature type="region of interest" description="Disordered" evidence="7">
    <location>
        <begin position="528"/>
        <end position="547"/>
    </location>
</feature>
<evidence type="ECO:0000256" key="5">
    <source>
        <dbReference type="ARBA" id="ARBA00023326"/>
    </source>
</evidence>
<evidence type="ECO:0000256" key="8">
    <source>
        <dbReference type="SAM" id="SignalP"/>
    </source>
</evidence>
<dbReference type="Proteomes" id="UP001595956">
    <property type="component" value="Unassembled WGS sequence"/>
</dbReference>